<evidence type="ECO:0000256" key="3">
    <source>
        <dbReference type="ARBA" id="ARBA00022781"/>
    </source>
</evidence>
<keyword evidence="4 7" id="KW-0406">Ion transport</keyword>
<dbReference type="PRINTS" id="PR00125">
    <property type="entry name" value="ATPASEDELTA"/>
</dbReference>
<dbReference type="InterPro" id="IPR026015">
    <property type="entry name" value="ATP_synth_OSCP/delta_N_sf"/>
</dbReference>
<dbReference type="NCBIfam" id="TIGR01145">
    <property type="entry name" value="ATP_synt_delta"/>
    <property type="match status" value="1"/>
</dbReference>
<dbReference type="PANTHER" id="PTHR11910">
    <property type="entry name" value="ATP SYNTHASE DELTA CHAIN"/>
    <property type="match status" value="1"/>
</dbReference>
<evidence type="ECO:0000313" key="8">
    <source>
        <dbReference type="EMBL" id="MBJ7603931.1"/>
    </source>
</evidence>
<dbReference type="GO" id="GO:0046933">
    <property type="term" value="F:proton-transporting ATP synthase activity, rotational mechanism"/>
    <property type="evidence" value="ECO:0007669"/>
    <property type="project" value="UniProtKB-UniRule"/>
</dbReference>
<comment type="function">
    <text evidence="7">F(1)F(0) ATP synthase produces ATP from ADP in the presence of a proton or sodium gradient. F-type ATPases consist of two structural domains, F(1) containing the extramembraneous catalytic core and F(0) containing the membrane proton channel, linked together by a central stalk and a peripheral stalk. During catalysis, ATP synthesis in the catalytic domain of F(1) is coupled via a rotary mechanism of the central stalk subunits to proton translocation.</text>
</comment>
<dbReference type="Pfam" id="PF00213">
    <property type="entry name" value="OSCP"/>
    <property type="match status" value="1"/>
</dbReference>
<keyword evidence="2 7" id="KW-0813">Transport</keyword>
<dbReference type="GO" id="GO:0005886">
    <property type="term" value="C:plasma membrane"/>
    <property type="evidence" value="ECO:0007669"/>
    <property type="project" value="UniProtKB-SubCell"/>
</dbReference>
<evidence type="ECO:0000313" key="9">
    <source>
        <dbReference type="Proteomes" id="UP000620075"/>
    </source>
</evidence>
<comment type="similarity">
    <text evidence="7">Belongs to the ATPase delta chain family.</text>
</comment>
<dbReference type="NCBIfam" id="NF004402">
    <property type="entry name" value="PRK05758.2-2"/>
    <property type="match status" value="1"/>
</dbReference>
<comment type="caution">
    <text evidence="8">The sequence shown here is derived from an EMBL/GenBank/DDBJ whole genome shotgun (WGS) entry which is preliminary data.</text>
</comment>
<organism evidence="8 9">
    <name type="scientific">Candidatus Dormiibacter inghamiae</name>
    <dbReference type="NCBI Taxonomy" id="3127013"/>
    <lineage>
        <taxon>Bacteria</taxon>
        <taxon>Bacillati</taxon>
        <taxon>Candidatus Dormiibacterota</taxon>
        <taxon>Candidatus Dormibacteria</taxon>
        <taxon>Candidatus Dormibacterales</taxon>
        <taxon>Candidatus Dormibacteraceae</taxon>
        <taxon>Candidatus Dormiibacter</taxon>
    </lineage>
</organism>
<keyword evidence="7" id="KW-1003">Cell membrane</keyword>
<dbReference type="RefSeq" id="WP_338180738.1">
    <property type="nucleotide sequence ID" value="NZ_JAEKNQ010000045.1"/>
</dbReference>
<evidence type="ECO:0000256" key="5">
    <source>
        <dbReference type="ARBA" id="ARBA00023136"/>
    </source>
</evidence>
<evidence type="ECO:0000256" key="2">
    <source>
        <dbReference type="ARBA" id="ARBA00022448"/>
    </source>
</evidence>
<dbReference type="AlphaFoldDB" id="A0A934KI10"/>
<evidence type="ECO:0000256" key="6">
    <source>
        <dbReference type="ARBA" id="ARBA00023310"/>
    </source>
</evidence>
<evidence type="ECO:0000256" key="4">
    <source>
        <dbReference type="ARBA" id="ARBA00023065"/>
    </source>
</evidence>
<keyword evidence="7" id="KW-0139">CF(1)</keyword>
<protein>
    <recommendedName>
        <fullName evidence="7">ATP synthase subunit delta</fullName>
    </recommendedName>
    <alternativeName>
        <fullName evidence="7">ATP synthase F(1) sector subunit delta</fullName>
    </alternativeName>
    <alternativeName>
        <fullName evidence="7">F-type ATPase subunit delta</fullName>
        <shortName evidence="7">F-ATPase subunit delta</shortName>
    </alternativeName>
</protein>
<dbReference type="EMBL" id="JAEKNQ010000045">
    <property type="protein sequence ID" value="MBJ7603931.1"/>
    <property type="molecule type" value="Genomic_DNA"/>
</dbReference>
<dbReference type="HAMAP" id="MF_01416">
    <property type="entry name" value="ATP_synth_delta_bact"/>
    <property type="match status" value="1"/>
</dbReference>
<keyword evidence="5 7" id="KW-0472">Membrane</keyword>
<sequence length="184" mass="20291">MAAADSLHPSRGARRYARAIFELARSEGQVQEWARRLATVQELLDQAEVRAVLMNPSIARQRRQEAVTALLEGRVDKEAVNLAKLLVAANRVSEVDAIGQEFQRLDDEAEGRIRATVTSAVELSEEELLALKRQLEGRLGRETRLTSTVRPEIMGGLVIQAGDQVIDASVASRLQQLRRSLAGV</sequence>
<evidence type="ECO:0000256" key="7">
    <source>
        <dbReference type="HAMAP-Rule" id="MF_01416"/>
    </source>
</evidence>
<dbReference type="Gene3D" id="1.10.520.20">
    <property type="entry name" value="N-terminal domain of the delta subunit of the F1F0-ATP synthase"/>
    <property type="match status" value="1"/>
</dbReference>
<dbReference type="SUPFAM" id="SSF47928">
    <property type="entry name" value="N-terminal domain of the delta subunit of the F1F0-ATP synthase"/>
    <property type="match status" value="1"/>
</dbReference>
<comment type="function">
    <text evidence="7">This protein is part of the stalk that links CF(0) to CF(1). It either transmits conformational changes from CF(0) to CF(1) or is implicated in proton conduction.</text>
</comment>
<reference evidence="8 9" key="1">
    <citation type="submission" date="2020-10" db="EMBL/GenBank/DDBJ databases">
        <title>Ca. Dormibacterota MAGs.</title>
        <authorList>
            <person name="Montgomery K."/>
        </authorList>
    </citation>
    <scope>NUCLEOTIDE SEQUENCE [LARGE SCALE GENOMIC DNA]</scope>
    <source>
        <strain evidence="8">SC8811_S16_3</strain>
    </source>
</reference>
<name>A0A934KI10_9BACT</name>
<keyword evidence="3 7" id="KW-0375">Hydrogen ion transport</keyword>
<comment type="subcellular location">
    <subcellularLocation>
        <location evidence="7">Cell membrane</location>
        <topology evidence="7">Peripheral membrane protein</topology>
    </subcellularLocation>
    <subcellularLocation>
        <location evidence="1">Membrane</location>
    </subcellularLocation>
</comment>
<keyword evidence="6 7" id="KW-0066">ATP synthesis</keyword>
<dbReference type="Proteomes" id="UP000620075">
    <property type="component" value="Unassembled WGS sequence"/>
</dbReference>
<gene>
    <name evidence="7 8" type="primary">atpH</name>
    <name evidence="8" type="ORF">JF888_12170</name>
</gene>
<dbReference type="GO" id="GO:0045259">
    <property type="term" value="C:proton-transporting ATP synthase complex"/>
    <property type="evidence" value="ECO:0007669"/>
    <property type="project" value="UniProtKB-KW"/>
</dbReference>
<proteinExistence type="inferred from homology"/>
<accession>A0A934KI10</accession>
<dbReference type="InterPro" id="IPR000711">
    <property type="entry name" value="ATPase_OSCP/dsu"/>
</dbReference>
<evidence type="ECO:0000256" key="1">
    <source>
        <dbReference type="ARBA" id="ARBA00004370"/>
    </source>
</evidence>